<dbReference type="PANTHER" id="PTHR24418">
    <property type="entry name" value="TYROSINE-PROTEIN KINASE"/>
    <property type="match status" value="1"/>
</dbReference>
<evidence type="ECO:0000256" key="15">
    <source>
        <dbReference type="ARBA" id="ARBA00082643"/>
    </source>
</evidence>
<dbReference type="InterPro" id="IPR000980">
    <property type="entry name" value="SH2"/>
</dbReference>
<evidence type="ECO:0000259" key="21">
    <source>
        <dbReference type="PROSITE" id="PS50002"/>
    </source>
</evidence>
<gene>
    <name evidence="23" type="primary">BLK</name>
</gene>
<evidence type="ECO:0000313" key="24">
    <source>
        <dbReference type="Proteomes" id="UP000694391"/>
    </source>
</evidence>
<feature type="domain" description="SH2" evidence="20">
    <location>
        <begin position="119"/>
        <end position="156"/>
    </location>
</feature>
<keyword evidence="3 17" id="KW-0728">SH3 domain</keyword>
<proteinExistence type="predicted"/>
<dbReference type="SMART" id="SM00326">
    <property type="entry name" value="SH3"/>
    <property type="match status" value="1"/>
</dbReference>
<evidence type="ECO:0000256" key="1">
    <source>
        <dbReference type="ARBA" id="ARBA00004635"/>
    </source>
</evidence>
<comment type="subcellular location">
    <subcellularLocation>
        <location evidence="1">Membrane</location>
        <topology evidence="1">Lipid-anchor</topology>
    </subcellularLocation>
</comment>
<sequence>MGVVSSKKQVKEKEKGQWSPVKVSTQSKDPPPLPPLILFNHLTPAPPDACLDQEERFVVALYDYSSVNDRDLQMLKGEKLQILKEAGDWWWARSLITGREGYVPSNFVTRVETLEVEKWFFRSISRKDAERQLLAPVNKAGSFLIRESETNKGNVVGQNKKWIRLGRIWLTQPCVSLAPQNPWAQDEWEIPRQSLKLVRKLGSGQFGEVWMGYYKNNVKVAIKTLKEGTMSPEAFLGEANLMKTLQHERLVRLYAVVTKEPIYIVTEYMARGCLLDFLKTVEGSRLSLPRLIDMSAQIAEGMAYIEQMNSIHRDLRAANILVSETLCCKIADFGLARIIDSEYTAQEGAKFPIKWTAPEAIHFGVFTIKADVWSFGILLMEIVTYGRVPYPGMSNPEVIRSLERGYRMPRPDSCPPELYHGVIAECWRSRPEERPTFEFLQSVLEDFHTATEQQYELQP</sequence>
<keyword evidence="5" id="KW-0808">Transferase</keyword>
<dbReference type="InterPro" id="IPR017441">
    <property type="entry name" value="Protein_kinase_ATP_BS"/>
</dbReference>
<keyword evidence="7 18" id="KW-0547">Nucleotide-binding</keyword>
<accession>A0A8C0KHC0</accession>
<dbReference type="Pfam" id="PF00018">
    <property type="entry name" value="SH3_1"/>
    <property type="match status" value="1"/>
</dbReference>
<dbReference type="InterPro" id="IPR001452">
    <property type="entry name" value="SH3_domain"/>
</dbReference>
<dbReference type="Gene3D" id="2.30.30.40">
    <property type="entry name" value="SH3 Domains"/>
    <property type="match status" value="1"/>
</dbReference>
<name>A0A8C0KHC0_CANLU</name>
<evidence type="ECO:0000256" key="18">
    <source>
        <dbReference type="PROSITE-ProRule" id="PRU10141"/>
    </source>
</evidence>
<dbReference type="FunFam" id="3.30.200.20:FF:000036">
    <property type="entry name" value="Tyrosine-protein kinase"/>
    <property type="match status" value="1"/>
</dbReference>
<feature type="domain" description="SH3" evidence="21">
    <location>
        <begin position="53"/>
        <end position="113"/>
    </location>
</feature>
<dbReference type="PROSITE" id="PS50011">
    <property type="entry name" value="PROTEIN_KINASE_DOM"/>
    <property type="match status" value="1"/>
</dbReference>
<dbReference type="InterPro" id="IPR036028">
    <property type="entry name" value="SH3-like_dom_sf"/>
</dbReference>
<dbReference type="FunFam" id="2.30.30.40:FF:000211">
    <property type="entry name" value="Tyrosine-protein kinase"/>
    <property type="match status" value="1"/>
</dbReference>
<keyword evidence="8" id="KW-0418">Kinase</keyword>
<dbReference type="GO" id="GO:0032024">
    <property type="term" value="P:positive regulation of insulin secretion"/>
    <property type="evidence" value="ECO:0007669"/>
    <property type="project" value="Ensembl"/>
</dbReference>
<evidence type="ECO:0000256" key="6">
    <source>
        <dbReference type="ARBA" id="ARBA00022707"/>
    </source>
</evidence>
<feature type="binding site" evidence="18">
    <location>
        <position position="223"/>
    </location>
    <ligand>
        <name>ATP</name>
        <dbReference type="ChEBI" id="CHEBI:30616"/>
    </ligand>
</feature>
<reference evidence="23" key="2">
    <citation type="submission" date="2025-09" db="UniProtKB">
        <authorList>
            <consortium name="Ensembl"/>
        </authorList>
    </citation>
    <scope>IDENTIFICATION</scope>
</reference>
<keyword evidence="4" id="KW-0597">Phosphoprotein</keyword>
<dbReference type="Ensembl" id="ENSCAFT00020017287.1">
    <property type="protein sequence ID" value="ENSCAFP00020014859.1"/>
    <property type="gene ID" value="ENSCAFG00020011981.1"/>
</dbReference>
<evidence type="ECO:0000256" key="12">
    <source>
        <dbReference type="ARBA" id="ARBA00066088"/>
    </source>
</evidence>
<dbReference type="GO" id="GO:0005524">
    <property type="term" value="F:ATP binding"/>
    <property type="evidence" value="ECO:0007669"/>
    <property type="project" value="UniProtKB-UniRule"/>
</dbReference>
<dbReference type="AlphaFoldDB" id="A0A8C0KHC0"/>
<dbReference type="SUPFAM" id="SSF50044">
    <property type="entry name" value="SH3-domain"/>
    <property type="match status" value="1"/>
</dbReference>
<dbReference type="SMART" id="SM00219">
    <property type="entry name" value="TyrKc"/>
    <property type="match status" value="1"/>
</dbReference>
<evidence type="ECO:0000256" key="11">
    <source>
        <dbReference type="ARBA" id="ARBA00023288"/>
    </source>
</evidence>
<evidence type="ECO:0000259" key="22">
    <source>
        <dbReference type="PROSITE" id="PS50011"/>
    </source>
</evidence>
<evidence type="ECO:0000256" key="9">
    <source>
        <dbReference type="ARBA" id="ARBA00022840"/>
    </source>
</evidence>
<dbReference type="Gene3D" id="3.30.200.20">
    <property type="entry name" value="Phosphorylase Kinase, domain 1"/>
    <property type="match status" value="1"/>
</dbReference>
<dbReference type="PROSITE" id="PS50001">
    <property type="entry name" value="SH2"/>
    <property type="match status" value="1"/>
</dbReference>
<evidence type="ECO:0000313" key="23">
    <source>
        <dbReference type="Ensembl" id="ENSCAFP00020014859.1"/>
    </source>
</evidence>
<dbReference type="Gene3D" id="1.10.510.10">
    <property type="entry name" value="Transferase(Phosphotransferase) domain 1"/>
    <property type="match status" value="1"/>
</dbReference>
<dbReference type="PRINTS" id="PR00109">
    <property type="entry name" value="TYRKINASE"/>
</dbReference>
<keyword evidence="11" id="KW-0449">Lipoprotein</keyword>
<dbReference type="PROSITE" id="PS50002">
    <property type="entry name" value="SH3"/>
    <property type="match status" value="1"/>
</dbReference>
<evidence type="ECO:0000256" key="10">
    <source>
        <dbReference type="ARBA" id="ARBA00023137"/>
    </source>
</evidence>
<feature type="domain" description="Protein kinase" evidence="22">
    <location>
        <begin position="195"/>
        <end position="451"/>
    </location>
</feature>
<evidence type="ECO:0000259" key="20">
    <source>
        <dbReference type="PROSITE" id="PS50001"/>
    </source>
</evidence>
<protein>
    <recommendedName>
        <fullName evidence="13">Tyrosine-protein kinase Blk</fullName>
        <ecNumber evidence="2">2.7.10.2</ecNumber>
    </recommendedName>
    <alternativeName>
        <fullName evidence="15">B lymphocyte kinase</fullName>
    </alternativeName>
    <alternativeName>
        <fullName evidence="14">p55-Blk</fullName>
    </alternativeName>
</protein>
<dbReference type="Gene3D" id="3.30.505.10">
    <property type="entry name" value="SH2 domain"/>
    <property type="match status" value="1"/>
</dbReference>
<evidence type="ECO:0000256" key="5">
    <source>
        <dbReference type="ARBA" id="ARBA00022679"/>
    </source>
</evidence>
<dbReference type="GO" id="GO:0004715">
    <property type="term" value="F:non-membrane spanning protein tyrosine kinase activity"/>
    <property type="evidence" value="ECO:0007669"/>
    <property type="project" value="UniProtKB-EC"/>
</dbReference>
<evidence type="ECO:0000256" key="3">
    <source>
        <dbReference type="ARBA" id="ARBA00022443"/>
    </source>
</evidence>
<dbReference type="Pfam" id="PF07714">
    <property type="entry name" value="PK_Tyr_Ser-Thr"/>
    <property type="match status" value="1"/>
</dbReference>
<dbReference type="EC" id="2.7.10.2" evidence="2"/>
<evidence type="ECO:0000256" key="17">
    <source>
        <dbReference type="PROSITE-ProRule" id="PRU00192"/>
    </source>
</evidence>
<evidence type="ECO:0000256" key="4">
    <source>
        <dbReference type="ARBA" id="ARBA00022553"/>
    </source>
</evidence>
<dbReference type="Proteomes" id="UP000694391">
    <property type="component" value="Unplaced"/>
</dbReference>
<dbReference type="GO" id="GO:0005829">
    <property type="term" value="C:cytosol"/>
    <property type="evidence" value="ECO:0007669"/>
    <property type="project" value="UniProtKB-ARBA"/>
</dbReference>
<evidence type="ECO:0000256" key="19">
    <source>
        <dbReference type="SAM" id="MobiDB-lite"/>
    </source>
</evidence>
<keyword evidence="16" id="KW-0727">SH2 domain</keyword>
<dbReference type="PRINTS" id="PR00452">
    <property type="entry name" value="SH3DOMAIN"/>
</dbReference>
<dbReference type="GeneTree" id="ENSGT00940000159864"/>
<dbReference type="Pfam" id="PF00017">
    <property type="entry name" value="SH2"/>
    <property type="match status" value="1"/>
</dbReference>
<dbReference type="InterPro" id="IPR020635">
    <property type="entry name" value="Tyr_kinase_cat_dom"/>
</dbReference>
<keyword evidence="24" id="KW-1185">Reference proteome</keyword>
<dbReference type="InterPro" id="IPR001245">
    <property type="entry name" value="Ser-Thr/Tyr_kinase_cat_dom"/>
</dbReference>
<dbReference type="PRINTS" id="PR00401">
    <property type="entry name" value="SH2DOMAIN"/>
</dbReference>
<feature type="region of interest" description="Disordered" evidence="19">
    <location>
        <begin position="1"/>
        <end position="32"/>
    </location>
</feature>
<evidence type="ECO:0000256" key="16">
    <source>
        <dbReference type="PROSITE-ProRule" id="PRU00191"/>
    </source>
</evidence>
<reference evidence="23" key="1">
    <citation type="submission" date="2025-08" db="UniProtKB">
        <authorList>
            <consortium name="Ensembl"/>
        </authorList>
    </citation>
    <scope>IDENTIFICATION</scope>
</reference>
<evidence type="ECO:0000256" key="8">
    <source>
        <dbReference type="ARBA" id="ARBA00022777"/>
    </source>
</evidence>
<dbReference type="SUPFAM" id="SSF56112">
    <property type="entry name" value="Protein kinase-like (PK-like)"/>
    <property type="match status" value="1"/>
</dbReference>
<dbReference type="PROSITE" id="PS00107">
    <property type="entry name" value="PROTEIN_KINASE_ATP"/>
    <property type="match status" value="1"/>
</dbReference>
<dbReference type="GO" id="GO:0050853">
    <property type="term" value="P:B cell receptor signaling pathway"/>
    <property type="evidence" value="ECO:0007669"/>
    <property type="project" value="Ensembl"/>
</dbReference>
<dbReference type="InterPro" id="IPR011009">
    <property type="entry name" value="Kinase-like_dom_sf"/>
</dbReference>
<keyword evidence="9 18" id="KW-0067">ATP-binding</keyword>
<keyword evidence="6" id="KW-0519">Myristate</keyword>
<comment type="subunit">
    <text evidence="12">Interacts with CBL (via SH2 domain). Interacts with CD79A and CD79B (via SH2 domain).</text>
</comment>
<dbReference type="InterPro" id="IPR036860">
    <property type="entry name" value="SH2_dom_sf"/>
</dbReference>
<dbReference type="GO" id="GO:0016020">
    <property type="term" value="C:membrane"/>
    <property type="evidence" value="ECO:0007669"/>
    <property type="project" value="UniProtKB-SubCell"/>
</dbReference>
<dbReference type="InterPro" id="IPR000719">
    <property type="entry name" value="Prot_kinase_dom"/>
</dbReference>
<organism evidence="23 24">
    <name type="scientific">Canis lupus dingo</name>
    <name type="common">dingo</name>
    <dbReference type="NCBI Taxonomy" id="286419"/>
    <lineage>
        <taxon>Eukaryota</taxon>
        <taxon>Metazoa</taxon>
        <taxon>Chordata</taxon>
        <taxon>Craniata</taxon>
        <taxon>Vertebrata</taxon>
        <taxon>Euteleostomi</taxon>
        <taxon>Mammalia</taxon>
        <taxon>Eutheria</taxon>
        <taxon>Laurasiatheria</taxon>
        <taxon>Carnivora</taxon>
        <taxon>Caniformia</taxon>
        <taxon>Canidae</taxon>
        <taxon>Canis</taxon>
    </lineage>
</organism>
<evidence type="ECO:0000256" key="13">
    <source>
        <dbReference type="ARBA" id="ARBA00067818"/>
    </source>
</evidence>
<keyword evidence="10" id="KW-0829">Tyrosine-protein kinase</keyword>
<evidence type="ECO:0000256" key="7">
    <source>
        <dbReference type="ARBA" id="ARBA00022741"/>
    </source>
</evidence>
<dbReference type="FunFam" id="1.10.510.10:FF:000004">
    <property type="entry name" value="Tyrosine-protein kinase"/>
    <property type="match status" value="1"/>
</dbReference>
<evidence type="ECO:0000256" key="2">
    <source>
        <dbReference type="ARBA" id="ARBA00011903"/>
    </source>
</evidence>
<dbReference type="InterPro" id="IPR050198">
    <property type="entry name" value="Non-receptor_tyrosine_kinases"/>
</dbReference>
<evidence type="ECO:0000256" key="14">
    <source>
        <dbReference type="ARBA" id="ARBA00077159"/>
    </source>
</evidence>